<dbReference type="Proteomes" id="UP000243073">
    <property type="component" value="Unassembled WGS sequence"/>
</dbReference>
<feature type="transmembrane region" description="Helical" evidence="8">
    <location>
        <begin position="72"/>
        <end position="92"/>
    </location>
</feature>
<comment type="subcellular location">
    <subcellularLocation>
        <location evidence="1">Cell membrane</location>
        <topology evidence="1">Multi-pass membrane protein</topology>
    </subcellularLocation>
</comment>
<feature type="transmembrane region" description="Helical" evidence="8">
    <location>
        <begin position="39"/>
        <end position="60"/>
    </location>
</feature>
<dbReference type="SUPFAM" id="SSF103481">
    <property type="entry name" value="Multidrug resistance efflux transporter EmrE"/>
    <property type="match status" value="2"/>
</dbReference>
<dbReference type="EMBL" id="MDKE01000002">
    <property type="protein sequence ID" value="OIN14280.1"/>
    <property type="molecule type" value="Genomic_DNA"/>
</dbReference>
<keyword evidence="6 8" id="KW-1133">Transmembrane helix</keyword>
<evidence type="ECO:0000313" key="11">
    <source>
        <dbReference type="Proteomes" id="UP000243073"/>
    </source>
</evidence>
<organism evidence="10 11">
    <name type="scientific">Oceanisphaera psychrotolerans</name>
    <dbReference type="NCBI Taxonomy" id="1414654"/>
    <lineage>
        <taxon>Bacteria</taxon>
        <taxon>Pseudomonadati</taxon>
        <taxon>Pseudomonadota</taxon>
        <taxon>Gammaproteobacteria</taxon>
        <taxon>Aeromonadales</taxon>
        <taxon>Aeromonadaceae</taxon>
        <taxon>Oceanisphaera</taxon>
    </lineage>
</organism>
<comment type="caution">
    <text evidence="10">The sequence shown here is derived from an EMBL/GenBank/DDBJ whole genome shotgun (WGS) entry which is preliminary data.</text>
</comment>
<evidence type="ECO:0000256" key="5">
    <source>
        <dbReference type="ARBA" id="ARBA00022692"/>
    </source>
</evidence>
<feature type="transmembrane region" description="Helical" evidence="8">
    <location>
        <begin position="179"/>
        <end position="198"/>
    </location>
</feature>
<feature type="transmembrane region" description="Helical" evidence="8">
    <location>
        <begin position="128"/>
        <end position="146"/>
    </location>
</feature>
<accession>A0A1J4QKW4</accession>
<keyword evidence="5 8" id="KW-0812">Transmembrane</keyword>
<feature type="domain" description="EamA" evidence="9">
    <location>
        <begin position="153"/>
        <end position="283"/>
    </location>
</feature>
<keyword evidence="11" id="KW-1185">Reference proteome</keyword>
<dbReference type="PANTHER" id="PTHR22911">
    <property type="entry name" value="ACYL-MALONYL CONDENSING ENZYME-RELATED"/>
    <property type="match status" value="1"/>
</dbReference>
<sequence>MKKDQAVQGALFALGAYFLWGIAPIYFKQLMHVPANEILSHRVIWSFLLLLALLSFLGYWPRVRAMLREPGHLLMLLVSSLTIGLNWLVFIWAVNNDHMLDASLGYYINPLFNIVLAMLFLGERFRPVQWLAVGLAASGVLIQLLVFGSLPWVALVLATTFGCYGLIRKKVPVDPFTGLMLETLVLLPIAAIYLWGFADSATSQMSTNSLNTNLWLIAAGIVTTAPLLLFAGAAKRLKLSTLGFFQYLGPSLMFLLAVLLYDEPFTQDKVITFALIWVALVIYTLDSVRQRKRHALPNRPRATPLK</sequence>
<reference evidence="10 11" key="1">
    <citation type="submission" date="2016-07" db="EMBL/GenBank/DDBJ databases">
        <title>Draft Genome Sequence of Oceanisphaera psychrotolerans, isolated from coastal sediment samples.</title>
        <authorList>
            <person name="Zhuo S."/>
            <person name="Ruan Z."/>
        </authorList>
    </citation>
    <scope>NUCLEOTIDE SEQUENCE [LARGE SCALE GENOMIC DNA]</scope>
    <source>
        <strain evidence="10 11">LAM-WHM-ZC</strain>
    </source>
</reference>
<dbReference type="InterPro" id="IPR037185">
    <property type="entry name" value="EmrE-like"/>
</dbReference>
<dbReference type="AlphaFoldDB" id="A0A1J4QKW4"/>
<evidence type="ECO:0000259" key="9">
    <source>
        <dbReference type="Pfam" id="PF00892"/>
    </source>
</evidence>
<feature type="transmembrane region" description="Helical" evidence="8">
    <location>
        <begin position="267"/>
        <end position="285"/>
    </location>
</feature>
<keyword evidence="7 8" id="KW-0472">Membrane</keyword>
<evidence type="ECO:0000256" key="2">
    <source>
        <dbReference type="ARBA" id="ARBA00007362"/>
    </source>
</evidence>
<evidence type="ECO:0000256" key="8">
    <source>
        <dbReference type="SAM" id="Phobius"/>
    </source>
</evidence>
<evidence type="ECO:0000256" key="1">
    <source>
        <dbReference type="ARBA" id="ARBA00004651"/>
    </source>
</evidence>
<keyword evidence="4" id="KW-1003">Cell membrane</keyword>
<proteinExistence type="inferred from homology"/>
<feature type="transmembrane region" description="Helical" evidence="8">
    <location>
        <begin position="152"/>
        <end position="167"/>
    </location>
</feature>
<dbReference type="GO" id="GO:0005886">
    <property type="term" value="C:plasma membrane"/>
    <property type="evidence" value="ECO:0007669"/>
    <property type="project" value="UniProtKB-SubCell"/>
</dbReference>
<gene>
    <name evidence="10" type="ORF">BFR47_08285</name>
</gene>
<evidence type="ECO:0000256" key="3">
    <source>
        <dbReference type="ARBA" id="ARBA00022448"/>
    </source>
</evidence>
<feature type="transmembrane region" description="Helical" evidence="8">
    <location>
        <begin position="214"/>
        <end position="232"/>
    </location>
</feature>
<evidence type="ECO:0000256" key="6">
    <source>
        <dbReference type="ARBA" id="ARBA00022989"/>
    </source>
</evidence>
<evidence type="ECO:0000256" key="4">
    <source>
        <dbReference type="ARBA" id="ARBA00022475"/>
    </source>
</evidence>
<comment type="similarity">
    <text evidence="2">Belongs to the EamA transporter family.</text>
</comment>
<feature type="transmembrane region" description="Helical" evidence="8">
    <location>
        <begin position="244"/>
        <end position="261"/>
    </location>
</feature>
<evidence type="ECO:0000313" key="10">
    <source>
        <dbReference type="EMBL" id="OIN14280.1"/>
    </source>
</evidence>
<dbReference type="OrthoDB" id="369870at2"/>
<dbReference type="NCBIfam" id="TIGR00688">
    <property type="entry name" value="rarD"/>
    <property type="match status" value="1"/>
</dbReference>
<dbReference type="STRING" id="1414654.BFR47_08285"/>
<dbReference type="Pfam" id="PF00892">
    <property type="entry name" value="EamA"/>
    <property type="match status" value="2"/>
</dbReference>
<dbReference type="InterPro" id="IPR004626">
    <property type="entry name" value="RarD"/>
</dbReference>
<dbReference type="InterPro" id="IPR000620">
    <property type="entry name" value="EamA_dom"/>
</dbReference>
<dbReference type="RefSeq" id="WP_071471270.1">
    <property type="nucleotide sequence ID" value="NZ_MDKE01000002.1"/>
</dbReference>
<protein>
    <submittedName>
        <fullName evidence="10">Chloramphenical resistance permease RarD</fullName>
    </submittedName>
</protein>
<evidence type="ECO:0000256" key="7">
    <source>
        <dbReference type="ARBA" id="ARBA00023136"/>
    </source>
</evidence>
<keyword evidence="3" id="KW-0813">Transport</keyword>
<feature type="domain" description="EamA" evidence="9">
    <location>
        <begin position="9"/>
        <end position="142"/>
    </location>
</feature>
<feature type="transmembrane region" description="Helical" evidence="8">
    <location>
        <begin position="104"/>
        <end position="121"/>
    </location>
</feature>
<dbReference type="PANTHER" id="PTHR22911:SF137">
    <property type="entry name" value="SOLUTE CARRIER FAMILY 35 MEMBER G2-RELATED"/>
    <property type="match status" value="1"/>
</dbReference>
<name>A0A1J4QKW4_9GAMM</name>
<feature type="transmembrane region" description="Helical" evidence="8">
    <location>
        <begin position="7"/>
        <end position="27"/>
    </location>
</feature>